<keyword evidence="1" id="KW-0812">Transmembrane</keyword>
<evidence type="ECO:0000313" key="3">
    <source>
        <dbReference type="Proteomes" id="UP000474757"/>
    </source>
</evidence>
<organism evidence="2 3">
    <name type="scientific">Pseudoroseicyclus tamaricis</name>
    <dbReference type="NCBI Taxonomy" id="2705421"/>
    <lineage>
        <taxon>Bacteria</taxon>
        <taxon>Pseudomonadati</taxon>
        <taxon>Pseudomonadota</taxon>
        <taxon>Alphaproteobacteria</taxon>
        <taxon>Rhodobacterales</taxon>
        <taxon>Paracoccaceae</taxon>
        <taxon>Pseudoroseicyclus</taxon>
    </lineage>
</organism>
<reference evidence="2 3" key="1">
    <citation type="submission" date="2020-02" db="EMBL/GenBank/DDBJ databases">
        <title>Pseudoroseicyclus tamarix, sp. nov., isolated from offshore sediment of a Tamarix chinensis forest.</title>
        <authorList>
            <person name="Gai Y."/>
        </authorList>
    </citation>
    <scope>NUCLEOTIDE SEQUENCE [LARGE SCALE GENOMIC DNA]</scope>
    <source>
        <strain evidence="2 3">CLL3-39</strain>
    </source>
</reference>
<evidence type="ECO:0000313" key="2">
    <source>
        <dbReference type="EMBL" id="NDU99569.1"/>
    </source>
</evidence>
<comment type="caution">
    <text evidence="2">The sequence shown here is derived from an EMBL/GenBank/DDBJ whole genome shotgun (WGS) entry which is preliminary data.</text>
</comment>
<keyword evidence="3" id="KW-1185">Reference proteome</keyword>
<accession>A0A6B2JNK9</accession>
<evidence type="ECO:0000256" key="1">
    <source>
        <dbReference type="SAM" id="Phobius"/>
    </source>
</evidence>
<dbReference type="EMBL" id="JAAGAB010000001">
    <property type="protein sequence ID" value="NDU99569.1"/>
    <property type="molecule type" value="Genomic_DNA"/>
</dbReference>
<dbReference type="RefSeq" id="WP_163889174.1">
    <property type="nucleotide sequence ID" value="NZ_JAAFYS010000001.1"/>
</dbReference>
<protein>
    <recommendedName>
        <fullName evidence="4">Ion channel</fullName>
    </recommendedName>
</protein>
<dbReference type="AlphaFoldDB" id="A0A6B2JNK9"/>
<feature type="transmembrane region" description="Helical" evidence="1">
    <location>
        <begin position="65"/>
        <end position="85"/>
    </location>
</feature>
<keyword evidence="1" id="KW-1133">Transmembrane helix</keyword>
<sequence length="264" mass="28093">MTSLPLFLLGLALLLYAAVDFGATTLAAISGPKASGVVARGVFNLLKRLARVLPRAPLSRGAGPLVLLAAAITWILGFSFGWAFLYHGAGGALALTSGPDAPRFWDVWAHVGHMLSTLGGANTKPSSTFWSVLDVLVAINGMGLLTLTMTFLYSITQTVNGGRALARRIHLDAESLDPRTMEADIAQLVSQIHFAPFALYFSHPDPASRFPNAVELLVRRAEAVGGDAPERLAFLLRGMPGLNPASAEEMAANIGAWRERFSLT</sequence>
<evidence type="ECO:0008006" key="4">
    <source>
        <dbReference type="Google" id="ProtNLM"/>
    </source>
</evidence>
<feature type="transmembrane region" description="Helical" evidence="1">
    <location>
        <begin position="129"/>
        <end position="153"/>
    </location>
</feature>
<dbReference type="Proteomes" id="UP000474757">
    <property type="component" value="Unassembled WGS sequence"/>
</dbReference>
<gene>
    <name evidence="2" type="ORF">GZA08_01115</name>
</gene>
<proteinExistence type="predicted"/>
<keyword evidence="1" id="KW-0472">Membrane</keyword>
<name>A0A6B2JNK9_9RHOB</name>